<evidence type="ECO:0000256" key="2">
    <source>
        <dbReference type="ARBA" id="ARBA00022645"/>
    </source>
</evidence>
<feature type="domain" description="Penicillin-binding protein dimerisation" evidence="6">
    <location>
        <begin position="49"/>
        <end position="192"/>
    </location>
</feature>
<sequence length="575" mass="63966">MNRRFIFIYGLIFVGFFVLLARLFDIMVLKHDKFVKKSENQRMAEVDVQVRRGIILDRLGRRLAVNLENNSVYLDKTNYNESDKRLQEVSDIIGVSFNELLTQVRGKKNFVWLKRKIPIEETDKLQEMRLSGIGLMAEPKRHYSLGYMAAHVLGFVNIDNKGLEGVEAVYDKELVDLGGKYFVERDARGNMFYNTNENERTGNTLTLTLDQGLQYIVEKELDDAMEKWRASAATAIMMDPYTGEILALSNRPTFDPNFPGKYGPASRRNRAITDFYEPGSTFKIVTAAGVLEENLVKPDDRIDCLGGAIEVGGKRIKDAHPHGVLTFMEVIQKSSNVGTIKLAQRLGKQRLHGYIKKFGFGERTGIDLPGEIPGRLRNPERWSGVSIGAIPIGQEVAATPLQVLTAYSIVANGGYKVSPSVVKEITDTDGKAHPISKKYDGTEQVISKKTIDILKNAFTMVTQEGGTATFARVEGNLVAGKTGTAQIFDRAQGRYSHTDFISSFVGFVPVDKPVFSMIVVVWKPRGAIYGGIVAAPVFKNIATKALTYLNVPKEEKLKNTTLVVENASTGKKPHN</sequence>
<evidence type="ECO:0000256" key="1">
    <source>
        <dbReference type="ARBA" id="ARBA00004370"/>
    </source>
</evidence>
<dbReference type="RefSeq" id="WP_085051832.1">
    <property type="nucleotide sequence ID" value="NZ_LNQR01000037.1"/>
</dbReference>
<comment type="subcellular location">
    <subcellularLocation>
        <location evidence="1">Membrane</location>
    </subcellularLocation>
</comment>
<evidence type="ECO:0000313" key="7">
    <source>
        <dbReference type="EMBL" id="KWT89801.1"/>
    </source>
</evidence>
<keyword evidence="8" id="KW-1185">Reference proteome</keyword>
<dbReference type="Gene3D" id="3.30.450.330">
    <property type="match status" value="1"/>
</dbReference>
<keyword evidence="4" id="KW-1133">Transmembrane helix</keyword>
<feature type="domain" description="Penicillin-binding protein transpeptidase" evidence="5">
    <location>
        <begin position="234"/>
        <end position="542"/>
    </location>
</feature>
<dbReference type="InterPro" id="IPR012338">
    <property type="entry name" value="Beta-lactam/transpept-like"/>
</dbReference>
<dbReference type="EMBL" id="LNQR01000037">
    <property type="protein sequence ID" value="KWT89801.1"/>
    <property type="molecule type" value="Genomic_DNA"/>
</dbReference>
<dbReference type="InterPro" id="IPR001460">
    <property type="entry name" value="PCN-bd_Tpept"/>
</dbReference>
<dbReference type="PANTHER" id="PTHR30627:SF1">
    <property type="entry name" value="PEPTIDOGLYCAN D,D-TRANSPEPTIDASE FTSI"/>
    <property type="match status" value="1"/>
</dbReference>
<dbReference type="Proteomes" id="UP000060487">
    <property type="component" value="Unassembled WGS sequence"/>
</dbReference>
<name>A0ABR5SGF6_9BACT</name>
<evidence type="ECO:0000256" key="3">
    <source>
        <dbReference type="ARBA" id="ARBA00023136"/>
    </source>
</evidence>
<feature type="transmembrane region" description="Helical" evidence="4">
    <location>
        <begin position="6"/>
        <end position="29"/>
    </location>
</feature>
<dbReference type="InterPro" id="IPR036138">
    <property type="entry name" value="PBP_dimer_sf"/>
</dbReference>
<protein>
    <submittedName>
        <fullName evidence="7">Sporulation-specific penicillin-binding protein</fullName>
    </submittedName>
</protein>
<evidence type="ECO:0000256" key="4">
    <source>
        <dbReference type="SAM" id="Phobius"/>
    </source>
</evidence>
<dbReference type="InterPro" id="IPR050515">
    <property type="entry name" value="Beta-lactam/transpept"/>
</dbReference>
<keyword evidence="2" id="KW-0121">Carboxypeptidase</keyword>
<keyword evidence="2" id="KW-0645">Protease</keyword>
<keyword evidence="4" id="KW-0812">Transmembrane</keyword>
<proteinExistence type="predicted"/>
<accession>A0ABR5SGF6</accession>
<dbReference type="InterPro" id="IPR005311">
    <property type="entry name" value="PBP_dimer"/>
</dbReference>
<dbReference type="Gene3D" id="3.90.1310.10">
    <property type="entry name" value="Penicillin-binding protein 2a (Domain 2)"/>
    <property type="match status" value="1"/>
</dbReference>
<dbReference type="Pfam" id="PF03717">
    <property type="entry name" value="PBP_dimer"/>
    <property type="match status" value="1"/>
</dbReference>
<evidence type="ECO:0000313" key="8">
    <source>
        <dbReference type="Proteomes" id="UP000060487"/>
    </source>
</evidence>
<dbReference type="PANTHER" id="PTHR30627">
    <property type="entry name" value="PEPTIDOGLYCAN D,D-TRANSPEPTIDASE"/>
    <property type="match status" value="1"/>
</dbReference>
<evidence type="ECO:0000259" key="6">
    <source>
        <dbReference type="Pfam" id="PF03717"/>
    </source>
</evidence>
<dbReference type="SUPFAM" id="SSF56601">
    <property type="entry name" value="beta-lactamase/transpeptidase-like"/>
    <property type="match status" value="1"/>
</dbReference>
<evidence type="ECO:0000259" key="5">
    <source>
        <dbReference type="Pfam" id="PF00905"/>
    </source>
</evidence>
<organism evidence="7 8">
    <name type="scientific">Candidatus Magnetominusculus xianensis</name>
    <dbReference type="NCBI Taxonomy" id="1748249"/>
    <lineage>
        <taxon>Bacteria</taxon>
        <taxon>Pseudomonadati</taxon>
        <taxon>Nitrospirota</taxon>
        <taxon>Nitrospiria</taxon>
        <taxon>Nitrospirales</taxon>
        <taxon>Nitrospiraceae</taxon>
        <taxon>Candidatus Magnetominusculus</taxon>
    </lineage>
</organism>
<comment type="caution">
    <text evidence="7">The sequence shown here is derived from an EMBL/GenBank/DDBJ whole genome shotgun (WGS) entry which is preliminary data.</text>
</comment>
<keyword evidence="3 4" id="KW-0472">Membrane</keyword>
<reference evidence="7 8" key="1">
    <citation type="submission" date="2015-11" db="EMBL/GenBank/DDBJ databases">
        <authorList>
            <person name="Lin W."/>
        </authorList>
    </citation>
    <scope>NUCLEOTIDE SEQUENCE [LARGE SCALE GENOMIC DNA]</scope>
    <source>
        <strain evidence="7 8">HCH-1</strain>
    </source>
</reference>
<gene>
    <name evidence="7" type="ORF">ASN18_1188</name>
</gene>
<dbReference type="Gene3D" id="3.40.710.10">
    <property type="entry name" value="DD-peptidase/beta-lactamase superfamily"/>
    <property type="match status" value="1"/>
</dbReference>
<dbReference type="SUPFAM" id="SSF56519">
    <property type="entry name" value="Penicillin binding protein dimerisation domain"/>
    <property type="match status" value="1"/>
</dbReference>
<keyword evidence="2" id="KW-0378">Hydrolase</keyword>
<dbReference type="Pfam" id="PF00905">
    <property type="entry name" value="Transpeptidase"/>
    <property type="match status" value="1"/>
</dbReference>